<dbReference type="RefSeq" id="WP_273617062.1">
    <property type="nucleotide sequence ID" value="NZ_CP117417.1"/>
</dbReference>
<reference evidence="1 2" key="1">
    <citation type="submission" date="2023-02" db="EMBL/GenBank/DDBJ databases">
        <title>Genome sequence of Novosphingobium humi KACC 19094.</title>
        <authorList>
            <person name="Kim S."/>
            <person name="Heo J."/>
            <person name="Kwon S.-W."/>
        </authorList>
    </citation>
    <scope>NUCLEOTIDE SEQUENCE [LARGE SCALE GENOMIC DNA]</scope>
    <source>
        <strain evidence="1 2">KACC 19094</strain>
    </source>
</reference>
<dbReference type="Proteomes" id="UP001218231">
    <property type="component" value="Chromosome"/>
</dbReference>
<accession>A0ABY7TTV3</accession>
<gene>
    <name evidence="1" type="ORF">PQ457_11990</name>
</gene>
<evidence type="ECO:0000313" key="2">
    <source>
        <dbReference type="Proteomes" id="UP001218231"/>
    </source>
</evidence>
<organism evidence="1 2">
    <name type="scientific">Novosphingobium humi</name>
    <dbReference type="NCBI Taxonomy" id="2282397"/>
    <lineage>
        <taxon>Bacteria</taxon>
        <taxon>Pseudomonadati</taxon>
        <taxon>Pseudomonadota</taxon>
        <taxon>Alphaproteobacteria</taxon>
        <taxon>Sphingomonadales</taxon>
        <taxon>Sphingomonadaceae</taxon>
        <taxon>Novosphingobium</taxon>
    </lineage>
</organism>
<proteinExistence type="predicted"/>
<protein>
    <submittedName>
        <fullName evidence="1">Uncharacterized protein</fullName>
    </submittedName>
</protein>
<sequence>MPTQTLHPRDARHLLRWRPAHLLLALFLLAGGTAAWRMMETSRHFVEGGVQVETEGTKGTISGGELVLDLPVTVYNGTDSAIVTVNMWTEAFACPDEDSPRRACTRLHSSEQSIDMHVQPGSSGSESQQIRTGLPQTMAGDHVRVKRRLTGITSDVERAEQHQEGP</sequence>
<name>A0ABY7TTV3_9SPHN</name>
<dbReference type="EMBL" id="CP117417">
    <property type="protein sequence ID" value="WCT76651.1"/>
    <property type="molecule type" value="Genomic_DNA"/>
</dbReference>
<evidence type="ECO:0000313" key="1">
    <source>
        <dbReference type="EMBL" id="WCT76651.1"/>
    </source>
</evidence>
<keyword evidence="2" id="KW-1185">Reference proteome</keyword>